<evidence type="ECO:0000313" key="6">
    <source>
        <dbReference type="EMBL" id="MBP1041021.1"/>
    </source>
</evidence>
<dbReference type="PANTHER" id="PTHR30146:SF95">
    <property type="entry name" value="RIBOSE OPERON REPRESSOR"/>
    <property type="match status" value="1"/>
</dbReference>
<keyword evidence="2" id="KW-0805">Transcription regulation</keyword>
<evidence type="ECO:0000256" key="4">
    <source>
        <dbReference type="ARBA" id="ARBA00023163"/>
    </source>
</evidence>
<evidence type="ECO:0000259" key="5">
    <source>
        <dbReference type="PROSITE" id="PS50949"/>
    </source>
</evidence>
<dbReference type="InterPro" id="IPR000524">
    <property type="entry name" value="Tscrpt_reg_HTH_GntR"/>
</dbReference>
<dbReference type="InterPro" id="IPR028082">
    <property type="entry name" value="Peripla_BP_I"/>
</dbReference>
<dbReference type="SUPFAM" id="SSF53822">
    <property type="entry name" value="Periplasmic binding protein-like I"/>
    <property type="match status" value="1"/>
</dbReference>
<dbReference type="SMART" id="SM00345">
    <property type="entry name" value="HTH_GNTR"/>
    <property type="match status" value="1"/>
</dbReference>
<comment type="caution">
    <text evidence="6">The sequence shown here is derived from an EMBL/GenBank/DDBJ whole genome shotgun (WGS) entry which is preliminary data.</text>
</comment>
<dbReference type="Proteomes" id="UP000674938">
    <property type="component" value="Unassembled WGS sequence"/>
</dbReference>
<evidence type="ECO:0000256" key="1">
    <source>
        <dbReference type="ARBA" id="ARBA00022491"/>
    </source>
</evidence>
<keyword evidence="3" id="KW-0238">DNA-binding</keyword>
<keyword evidence="7" id="KW-1185">Reference proteome</keyword>
<dbReference type="Gene3D" id="1.10.10.10">
    <property type="entry name" value="Winged helix-like DNA-binding domain superfamily/Winged helix DNA-binding domain"/>
    <property type="match status" value="1"/>
</dbReference>
<evidence type="ECO:0000313" key="7">
    <source>
        <dbReference type="Proteomes" id="UP000674938"/>
    </source>
</evidence>
<dbReference type="AlphaFoldDB" id="A0A940SVF3"/>
<dbReference type="GO" id="GO:0000976">
    <property type="term" value="F:transcription cis-regulatory region binding"/>
    <property type="evidence" value="ECO:0007669"/>
    <property type="project" value="TreeGrafter"/>
</dbReference>
<evidence type="ECO:0000256" key="3">
    <source>
        <dbReference type="ARBA" id="ARBA00023125"/>
    </source>
</evidence>
<dbReference type="CDD" id="cd06267">
    <property type="entry name" value="PBP1_LacI_sugar_binding-like"/>
    <property type="match status" value="1"/>
</dbReference>
<dbReference type="GO" id="GO:0003700">
    <property type="term" value="F:DNA-binding transcription factor activity"/>
    <property type="evidence" value="ECO:0007669"/>
    <property type="project" value="InterPro"/>
</dbReference>
<dbReference type="Pfam" id="PF13377">
    <property type="entry name" value="Peripla_BP_3"/>
    <property type="match status" value="1"/>
</dbReference>
<dbReference type="InterPro" id="IPR036388">
    <property type="entry name" value="WH-like_DNA-bd_sf"/>
</dbReference>
<dbReference type="RefSeq" id="WP_209526658.1">
    <property type="nucleotide sequence ID" value="NZ_JAEEGA010000004.1"/>
</dbReference>
<dbReference type="InterPro" id="IPR046335">
    <property type="entry name" value="LacI/GalR-like_sensor"/>
</dbReference>
<sequence>MKQLLYEQVMLDIEKKIISGDYPLQTRLPSEKELADYYQVSAITIKRALTELKDLGYLSRKPREGTIVVSEKKVAKEIPIRTNLPLIGAVVTNFTDVFGTHILNGLLEEEDTNTNIILKKSLGDAKKEERLIKELIDLQIDGLILLPSTSQYLSPTILELASNQFPMVVIDRTLDNLPISSITTDNRASANLLTSYLIELGHQHIGILSSSNVVSSANDRLQGYIQAHAALQVTMDDSLNQNIIESVIPDSQVPISQDIEAIIDFIKDHPKMTAIIATEYNIAVLARKACYLLGKKVPEDLSIACFDHPDNHFDDLAFTYTHIKQQQEKMGRACVNVLLEQIDQPENVTKTLISGELVIGDSTAKLN</sequence>
<reference evidence="6" key="1">
    <citation type="submission" date="2020-12" db="EMBL/GenBank/DDBJ databases">
        <title>Vagococcus allomyrinae sp. nov. and Enterococcus lavae sp. nov., isolated from the larvae of Allomyrina dichotoma.</title>
        <authorList>
            <person name="Lee S.D."/>
        </authorList>
    </citation>
    <scope>NUCLEOTIDE SEQUENCE</scope>
    <source>
        <strain evidence="6">BWB3-3</strain>
    </source>
</reference>
<organism evidence="6 7">
    <name type="scientific">Vagococcus allomyrinae</name>
    <dbReference type="NCBI Taxonomy" id="2794353"/>
    <lineage>
        <taxon>Bacteria</taxon>
        <taxon>Bacillati</taxon>
        <taxon>Bacillota</taxon>
        <taxon>Bacilli</taxon>
        <taxon>Lactobacillales</taxon>
        <taxon>Enterococcaceae</taxon>
        <taxon>Vagococcus</taxon>
    </lineage>
</organism>
<accession>A0A940SVF3</accession>
<dbReference type="EMBL" id="JAEEGA010000004">
    <property type="protein sequence ID" value="MBP1041021.1"/>
    <property type="molecule type" value="Genomic_DNA"/>
</dbReference>
<name>A0A940SVF3_9ENTE</name>
<dbReference type="Pfam" id="PF00392">
    <property type="entry name" value="GntR"/>
    <property type="match status" value="1"/>
</dbReference>
<dbReference type="InterPro" id="IPR036390">
    <property type="entry name" value="WH_DNA-bd_sf"/>
</dbReference>
<dbReference type="PRINTS" id="PR00035">
    <property type="entry name" value="HTHGNTR"/>
</dbReference>
<feature type="domain" description="HTH gntR-type" evidence="5">
    <location>
        <begin position="3"/>
        <end position="71"/>
    </location>
</feature>
<protein>
    <submittedName>
        <fullName evidence="6">Substrate-binding domain-containing protein</fullName>
    </submittedName>
</protein>
<dbReference type="PANTHER" id="PTHR30146">
    <property type="entry name" value="LACI-RELATED TRANSCRIPTIONAL REPRESSOR"/>
    <property type="match status" value="1"/>
</dbReference>
<dbReference type="SUPFAM" id="SSF46785">
    <property type="entry name" value="Winged helix' DNA-binding domain"/>
    <property type="match status" value="1"/>
</dbReference>
<keyword evidence="1" id="KW-0678">Repressor</keyword>
<gene>
    <name evidence="6" type="ORF">I6N95_08400</name>
</gene>
<dbReference type="Gene3D" id="3.40.50.2300">
    <property type="match status" value="2"/>
</dbReference>
<keyword evidence="4" id="KW-0804">Transcription</keyword>
<dbReference type="PROSITE" id="PS50949">
    <property type="entry name" value="HTH_GNTR"/>
    <property type="match status" value="1"/>
</dbReference>
<evidence type="ECO:0000256" key="2">
    <source>
        <dbReference type="ARBA" id="ARBA00023015"/>
    </source>
</evidence>
<proteinExistence type="predicted"/>
<dbReference type="CDD" id="cd07377">
    <property type="entry name" value="WHTH_GntR"/>
    <property type="match status" value="1"/>
</dbReference>